<feature type="compositionally biased region" description="Polar residues" evidence="1">
    <location>
        <begin position="1"/>
        <end position="15"/>
    </location>
</feature>
<dbReference type="AlphaFoldDB" id="A0A2T3HHU9"/>
<dbReference type="EMBL" id="PYLS01000007">
    <property type="protein sequence ID" value="PST81951.1"/>
    <property type="molecule type" value="Genomic_DNA"/>
</dbReference>
<gene>
    <name evidence="2" type="ORF">C7T94_17335</name>
</gene>
<organism evidence="2 3">
    <name type="scientific">Pedobacter yulinensis</name>
    <dbReference type="NCBI Taxonomy" id="2126353"/>
    <lineage>
        <taxon>Bacteria</taxon>
        <taxon>Pseudomonadati</taxon>
        <taxon>Bacteroidota</taxon>
        <taxon>Sphingobacteriia</taxon>
        <taxon>Sphingobacteriales</taxon>
        <taxon>Sphingobacteriaceae</taxon>
        <taxon>Pedobacter</taxon>
    </lineage>
</organism>
<name>A0A2T3HHU9_9SPHI</name>
<evidence type="ECO:0000256" key="1">
    <source>
        <dbReference type="SAM" id="MobiDB-lite"/>
    </source>
</evidence>
<reference evidence="2 3" key="1">
    <citation type="submission" date="2018-03" db="EMBL/GenBank/DDBJ databases">
        <authorList>
            <person name="Keele B.F."/>
        </authorList>
    </citation>
    <scope>NUCLEOTIDE SEQUENCE [LARGE SCALE GENOMIC DNA]</scope>
    <source>
        <strain evidence="2 3">YL28-9</strain>
    </source>
</reference>
<evidence type="ECO:0000313" key="3">
    <source>
        <dbReference type="Proteomes" id="UP000240912"/>
    </source>
</evidence>
<proteinExistence type="predicted"/>
<dbReference type="RefSeq" id="WP_107217010.1">
    <property type="nucleotide sequence ID" value="NZ_KZ686271.1"/>
</dbReference>
<feature type="region of interest" description="Disordered" evidence="1">
    <location>
        <begin position="1"/>
        <end position="82"/>
    </location>
</feature>
<evidence type="ECO:0000313" key="2">
    <source>
        <dbReference type="EMBL" id="PST81951.1"/>
    </source>
</evidence>
<keyword evidence="3" id="KW-1185">Reference proteome</keyword>
<dbReference type="Proteomes" id="UP000240912">
    <property type="component" value="Unassembled WGS sequence"/>
</dbReference>
<sequence>MNSSTNPDGLHNSSNEEQERLNSPGSGEGTGQEENQENEKPTNPEGIESLNQGHFSTGHTRRHKPLGDSHEPGTVPGADTQP</sequence>
<accession>A0A2T3HHU9</accession>
<comment type="caution">
    <text evidence="2">The sequence shown here is derived from an EMBL/GenBank/DDBJ whole genome shotgun (WGS) entry which is preliminary data.</text>
</comment>
<protein>
    <submittedName>
        <fullName evidence="2">Uncharacterized protein</fullName>
    </submittedName>
</protein>
<dbReference type="OrthoDB" id="771082at2"/>
<feature type="compositionally biased region" description="Polar residues" evidence="1">
    <location>
        <begin position="49"/>
        <end position="58"/>
    </location>
</feature>